<dbReference type="InterPro" id="IPR049053">
    <property type="entry name" value="AFCA-like_C"/>
</dbReference>
<dbReference type="PIRSF" id="PIRSF007663">
    <property type="entry name" value="UCP007663"/>
    <property type="match status" value="1"/>
</dbReference>
<dbReference type="Gene3D" id="1.50.10.10">
    <property type="match status" value="1"/>
</dbReference>
<dbReference type="SUPFAM" id="SSF48208">
    <property type="entry name" value="Six-hairpin glycosidases"/>
    <property type="match status" value="1"/>
</dbReference>
<dbReference type="KEGG" id="prv:G7070_14135"/>
<dbReference type="InterPro" id="IPR016518">
    <property type="entry name" value="Alpha-L-fucosidase"/>
</dbReference>
<feature type="domain" description="Glycosyl hydrolase family 95 N-terminal" evidence="1">
    <location>
        <begin position="7"/>
        <end position="280"/>
    </location>
</feature>
<keyword evidence="5" id="KW-1185">Reference proteome</keyword>
<evidence type="ECO:0000259" key="1">
    <source>
        <dbReference type="Pfam" id="PF14498"/>
    </source>
</evidence>
<dbReference type="AlphaFoldDB" id="A0A6G7Y8T7"/>
<name>A0A6G7Y8T7_9ACTN</name>
<dbReference type="InterPro" id="IPR027414">
    <property type="entry name" value="GH95_N_dom"/>
</dbReference>
<evidence type="ECO:0000313" key="4">
    <source>
        <dbReference type="EMBL" id="QIK73190.1"/>
    </source>
</evidence>
<dbReference type="Pfam" id="PF22124">
    <property type="entry name" value="Glyco_hydro_95_cat"/>
    <property type="match status" value="1"/>
</dbReference>
<dbReference type="GO" id="GO:0005975">
    <property type="term" value="P:carbohydrate metabolic process"/>
    <property type="evidence" value="ECO:0007669"/>
    <property type="project" value="InterPro"/>
</dbReference>
<dbReference type="InterPro" id="IPR012341">
    <property type="entry name" value="6hp_glycosidase-like_sf"/>
</dbReference>
<evidence type="ECO:0000259" key="2">
    <source>
        <dbReference type="Pfam" id="PF21307"/>
    </source>
</evidence>
<keyword evidence="4" id="KW-0378">Hydrolase</keyword>
<dbReference type="InterPro" id="IPR054363">
    <property type="entry name" value="GH95_cat"/>
</dbReference>
<feature type="domain" description="Glycosyl hydrolase family 95 catalytic" evidence="3">
    <location>
        <begin position="306"/>
        <end position="700"/>
    </location>
</feature>
<protein>
    <submittedName>
        <fullName evidence="4">Glycoside hydrolase family 95 protein</fullName>
    </submittedName>
</protein>
<dbReference type="GO" id="GO:0004560">
    <property type="term" value="F:alpha-L-fucosidase activity"/>
    <property type="evidence" value="ECO:0007669"/>
    <property type="project" value="InterPro"/>
</dbReference>
<proteinExistence type="predicted"/>
<dbReference type="Proteomes" id="UP000501058">
    <property type="component" value="Chromosome"/>
</dbReference>
<dbReference type="PANTHER" id="PTHR31084">
    <property type="entry name" value="ALPHA-L-FUCOSIDASE 2"/>
    <property type="match status" value="1"/>
</dbReference>
<organism evidence="4 5">
    <name type="scientific">Propioniciclava coleopterorum</name>
    <dbReference type="NCBI Taxonomy" id="2714937"/>
    <lineage>
        <taxon>Bacteria</taxon>
        <taxon>Bacillati</taxon>
        <taxon>Actinomycetota</taxon>
        <taxon>Actinomycetes</taxon>
        <taxon>Propionibacteriales</taxon>
        <taxon>Propionibacteriaceae</taxon>
        <taxon>Propioniciclava</taxon>
    </lineage>
</organism>
<dbReference type="Pfam" id="PF14498">
    <property type="entry name" value="Glyco_hyd_65N_2"/>
    <property type="match status" value="1"/>
</dbReference>
<dbReference type="Pfam" id="PF21307">
    <property type="entry name" value="Glyco_hydro_95_C"/>
    <property type="match status" value="1"/>
</dbReference>
<dbReference type="PANTHER" id="PTHR31084:SF0">
    <property type="entry name" value="ALPHA-L-FUCOSIDASE 2"/>
    <property type="match status" value="1"/>
</dbReference>
<reference evidence="4 5" key="1">
    <citation type="submission" date="2020-03" db="EMBL/GenBank/DDBJ databases">
        <title>Propioniciclava sp. nov., isolated from Hydrophilus acuminatus.</title>
        <authorList>
            <person name="Hyun D.-W."/>
            <person name="Bae J.-W."/>
        </authorList>
    </citation>
    <scope>NUCLEOTIDE SEQUENCE [LARGE SCALE GENOMIC DNA]</scope>
    <source>
        <strain evidence="4 5">HDW11</strain>
    </source>
</reference>
<evidence type="ECO:0000313" key="5">
    <source>
        <dbReference type="Proteomes" id="UP000501058"/>
    </source>
</evidence>
<gene>
    <name evidence="4" type="ORF">G7070_14135</name>
</gene>
<sequence length="786" mass="83727">MSDDLTLWYPRPAATWNEALPVGNGRLGAMVFGRVGQERIQLNEETLWAGGPFTADNPGAGAALPRVRALVEEGRIAEAHALADAEVIAVPTRVPAYGTLGDLLLDLLPGRGDDAPGAPTEHRRELDLATGVATTAFTLAGVRHRRSVFATAPGDVVVVRLEADAPFGVRLTHRGPGRAHYAAASSTEPATPATASAPQWWLREDPRATPGWHGAPDGPAAWLLTGANEDGEDGAIPARLRVALRVRALGDGTITADPDGLTVTGATDVTLIVDAATSFVRFDDVSGDPVAAVRARTEAAAARGHAALLAEHLADHAEPAGRMSLDLGSGRTDLPTDDRLRAAAEVDDPALTALYVAYARHLAIASSRRGEPMNLQGLWNEGTNPPWSSNYTTNINTQMNHWPLDPANLPEAFGPLLTLLEGLAERGAITARDTYGARGWVTHHNTDLWRSTAPLGAAKWGLWPTGGAWLAVTAWDHWTYDPDPAFLRRLHPLLVGAAEFFVDTLRPDAGGRGLVTSPSMSPENHHPHGGTLCVGPAMDRQIVRDLFAATASATRVVGGDEAFATLLDDLRGRLAPDRVGGTGQLQEWLEDWDADAPEPHHRHVSHLYAVYPSEQVNVRDTPDLAEAARVTLDQRGDRATGWGTAWRACLWARLGDGERAHGILRDLVGPRLAYPNLFDAHPPFQIDGNLGGAAAVLELLVQSWGGELRLLPALPSAWPTGEVRGLRARGGLTVDLAWRDGVPTRLRLRGPAGARVCVLSPAGTLTAALDDEGDFSHAFPGAHPRA</sequence>
<feature type="domain" description="Alpha fucosidase A-like C-terminal" evidence="2">
    <location>
        <begin position="702"/>
        <end position="760"/>
    </location>
</feature>
<evidence type="ECO:0000259" key="3">
    <source>
        <dbReference type="Pfam" id="PF22124"/>
    </source>
</evidence>
<accession>A0A6G7Y8T7</accession>
<dbReference type="InterPro" id="IPR008928">
    <property type="entry name" value="6-hairpin_glycosidase_sf"/>
</dbReference>
<dbReference type="EMBL" id="CP049865">
    <property type="protein sequence ID" value="QIK73190.1"/>
    <property type="molecule type" value="Genomic_DNA"/>
</dbReference>